<dbReference type="InterPro" id="IPR057333">
    <property type="entry name" value="SEA_Gpr126"/>
</dbReference>
<reference evidence="3" key="1">
    <citation type="submission" date="2005-09" db="EMBL/GenBank/DDBJ databases">
        <authorList>
            <person name="Mural R.J."/>
            <person name="Li P.W."/>
            <person name="Adams M.D."/>
            <person name="Amanatides P.G."/>
            <person name="Baden-Tillson H."/>
            <person name="Barnstead M."/>
            <person name="Chin S.H."/>
            <person name="Dew I."/>
            <person name="Evans C.A."/>
            <person name="Ferriera S."/>
            <person name="Flanigan M."/>
            <person name="Fosler C."/>
            <person name="Glodek A."/>
            <person name="Gu Z."/>
            <person name="Holt R.A."/>
            <person name="Jennings D."/>
            <person name="Kraft C.L."/>
            <person name="Lu F."/>
            <person name="Nguyen T."/>
            <person name="Nusskern D.R."/>
            <person name="Pfannkoch C.M."/>
            <person name="Sitter C."/>
            <person name="Sutton G.G."/>
            <person name="Venter J.C."/>
            <person name="Wang Z."/>
            <person name="Woodage T."/>
            <person name="Zheng X.H."/>
            <person name="Zhong F."/>
        </authorList>
    </citation>
    <scope>NUCLEOTIDE SEQUENCE [LARGE SCALE GENOMIC DNA]</scope>
    <source>
        <strain>BN</strain>
        <strain evidence="3">Sprague-Dawley</strain>
    </source>
</reference>
<gene>
    <name evidence="2" type="ORF">rCG_57396</name>
</gene>
<feature type="non-terminal residue" evidence="2">
    <location>
        <position position="55"/>
    </location>
</feature>
<evidence type="ECO:0000259" key="1">
    <source>
        <dbReference type="Pfam" id="PF25307"/>
    </source>
</evidence>
<dbReference type="AlphaFoldDB" id="A6JP71"/>
<dbReference type="Pfam" id="PF25307">
    <property type="entry name" value="SEA_Gpr126"/>
    <property type="match status" value="1"/>
</dbReference>
<protein>
    <submittedName>
        <fullName evidence="2">RCG57396</fullName>
    </submittedName>
</protein>
<sequence length="55" mass="6606">MYRISVVIHNDLNHPEVRVQSKVAEWLNATFQNWNYTVYVVNISFHQDLGEDRMK</sequence>
<evidence type="ECO:0000313" key="2">
    <source>
        <dbReference type="EMBL" id="EDL93743.1"/>
    </source>
</evidence>
<evidence type="ECO:0000313" key="3">
    <source>
        <dbReference type="Proteomes" id="UP000234681"/>
    </source>
</evidence>
<dbReference type="EMBL" id="CH473994">
    <property type="protein sequence ID" value="EDL93743.1"/>
    <property type="molecule type" value="Genomic_DNA"/>
</dbReference>
<dbReference type="Proteomes" id="UP000234681">
    <property type="component" value="Chromosome 1"/>
</dbReference>
<organism evidence="2 3">
    <name type="scientific">Rattus norvegicus</name>
    <name type="common">Rat</name>
    <dbReference type="NCBI Taxonomy" id="10116"/>
    <lineage>
        <taxon>Eukaryota</taxon>
        <taxon>Metazoa</taxon>
        <taxon>Chordata</taxon>
        <taxon>Craniata</taxon>
        <taxon>Vertebrata</taxon>
        <taxon>Euteleostomi</taxon>
        <taxon>Mammalia</taxon>
        <taxon>Eutheria</taxon>
        <taxon>Euarchontoglires</taxon>
        <taxon>Glires</taxon>
        <taxon>Rodentia</taxon>
        <taxon>Myomorpha</taxon>
        <taxon>Muroidea</taxon>
        <taxon>Muridae</taxon>
        <taxon>Murinae</taxon>
        <taxon>Rattus</taxon>
    </lineage>
</organism>
<name>A6JP71_RAT</name>
<feature type="domain" description="Adhesion GPCR Gpr126 SEA" evidence="1">
    <location>
        <begin position="1"/>
        <end position="55"/>
    </location>
</feature>
<proteinExistence type="predicted"/>
<accession>A6JP71</accession>